<organism evidence="1 2">
    <name type="scientific">Radiobacillus deserti</name>
    <dbReference type="NCBI Taxonomy" id="2594883"/>
    <lineage>
        <taxon>Bacteria</taxon>
        <taxon>Bacillati</taxon>
        <taxon>Bacillota</taxon>
        <taxon>Bacilli</taxon>
        <taxon>Bacillales</taxon>
        <taxon>Bacillaceae</taxon>
        <taxon>Radiobacillus</taxon>
    </lineage>
</organism>
<keyword evidence="2" id="KW-1185">Reference proteome</keyword>
<evidence type="ECO:0000313" key="2">
    <source>
        <dbReference type="Proteomes" id="UP000315215"/>
    </source>
</evidence>
<name>A0A516KE69_9BACI</name>
<dbReference type="Proteomes" id="UP000315215">
    <property type="component" value="Chromosome"/>
</dbReference>
<dbReference type="KEGG" id="aqt:FN924_05650"/>
<dbReference type="EMBL" id="CP041666">
    <property type="protein sequence ID" value="QDP39703.1"/>
    <property type="molecule type" value="Genomic_DNA"/>
</dbReference>
<gene>
    <name evidence="1" type="ORF">FN924_05650</name>
</gene>
<dbReference type="AlphaFoldDB" id="A0A516KE69"/>
<sequence length="72" mass="8297">MEEFETYCTNCGNHMENVGRAVDYHSDYSPYLDYQITNTVDGIDTSNQNNICVHLFICPNCSHDMTKVIEEI</sequence>
<reference evidence="1 2" key="1">
    <citation type="submission" date="2019-07" db="EMBL/GenBank/DDBJ databases">
        <authorList>
            <person name="Li J."/>
        </authorList>
    </citation>
    <scope>NUCLEOTIDE SEQUENCE [LARGE SCALE GENOMIC DNA]</scope>
    <source>
        <strain evidence="1 2">TKL69</strain>
    </source>
</reference>
<evidence type="ECO:0000313" key="1">
    <source>
        <dbReference type="EMBL" id="QDP39703.1"/>
    </source>
</evidence>
<accession>A0A516KE69</accession>
<dbReference type="OrthoDB" id="1683552at2"/>
<protein>
    <submittedName>
        <fullName evidence="1">Uncharacterized protein</fullName>
    </submittedName>
</protein>
<proteinExistence type="predicted"/>